<dbReference type="EMBL" id="ML170167">
    <property type="protein sequence ID" value="TDL24248.1"/>
    <property type="molecule type" value="Genomic_DNA"/>
</dbReference>
<gene>
    <name evidence="1" type="ORF">BD410DRAFT_114728</name>
</gene>
<dbReference type="OrthoDB" id="5319015at2759"/>
<dbReference type="VEuPathDB" id="FungiDB:BD410DRAFT_114728"/>
<name>A0A4Y7QAJ0_9AGAM</name>
<proteinExistence type="predicted"/>
<dbReference type="STRING" id="50990.A0A4Y7QAJ0"/>
<reference evidence="1 2" key="1">
    <citation type="submission" date="2018-06" db="EMBL/GenBank/DDBJ databases">
        <title>A transcriptomic atlas of mushroom development highlights an independent origin of complex multicellularity.</title>
        <authorList>
            <consortium name="DOE Joint Genome Institute"/>
            <person name="Krizsan K."/>
            <person name="Almasi E."/>
            <person name="Merenyi Z."/>
            <person name="Sahu N."/>
            <person name="Viragh M."/>
            <person name="Koszo T."/>
            <person name="Mondo S."/>
            <person name="Kiss B."/>
            <person name="Balint B."/>
            <person name="Kues U."/>
            <person name="Barry K."/>
            <person name="Hegedus J.C."/>
            <person name="Henrissat B."/>
            <person name="Johnson J."/>
            <person name="Lipzen A."/>
            <person name="Ohm R."/>
            <person name="Nagy I."/>
            <person name="Pangilinan J."/>
            <person name="Yan J."/>
            <person name="Xiong Y."/>
            <person name="Grigoriev I.V."/>
            <person name="Hibbett D.S."/>
            <person name="Nagy L.G."/>
        </authorList>
    </citation>
    <scope>NUCLEOTIDE SEQUENCE [LARGE SCALE GENOMIC DNA]</scope>
    <source>
        <strain evidence="1 2">SZMC22713</strain>
    </source>
</reference>
<sequence length="627" mass="69732">MYPRILASGCLRARIVRGIRHKGLRYEPAIHSKSRVNLRVGVNCRQVHGQALVALEPTASFFRRVDATISKIPLQTEFTAYWVPLVQKTQPKLSSGDFTASKPHVVVYGTGRSGQSASADLVTALLGDPLSSDDVQGAMRDRWKVDSRKPYFYEFGANFSRSERTFHITSPHLRSANITEIPPTSPSKDYHCLIYNADVPIFVVDPLVTQLSELQAIIPRHPNTIVVVNAVSSEQVARHVASEIEQITDGYAVRVLFIDVERAARGLHFIRADKPSTAAIHNFQDAYEGSRLGSLQGVLENILKSDGVSIRIRTAQAIGRQAVTAYKSSQETYVTRYIEDVGFLVKEMRGEIEDEEEKITKAVFGGDDLLVSGAFEKAGKDVKVTMDALKWWKLPNTVDDITRTVTNAVENSSLRDLHKHLILQTGCLIATQGAFLERTNYRILSLPIIFESDILRNALAQVSDSPTYVLSTTTLLSPLQSRQAQLAYPTNRLHLAAQRALLSTVFASFGSAAGGYWAWMGTYLDGPTASGAAILATMITLRWAVGRWEIAKVRWWQDWERISQGLERDLKRTVGEASRQQVFAVPERACIELDALNEQRTKEADDVRRDLDGLLSEAKQLEKQGGL</sequence>
<dbReference type="AlphaFoldDB" id="A0A4Y7QAJ0"/>
<protein>
    <submittedName>
        <fullName evidence="1">Uncharacterized protein</fullName>
    </submittedName>
</protein>
<dbReference type="Proteomes" id="UP000294933">
    <property type="component" value="Unassembled WGS sequence"/>
</dbReference>
<keyword evidence="2" id="KW-1185">Reference proteome</keyword>
<evidence type="ECO:0000313" key="2">
    <source>
        <dbReference type="Proteomes" id="UP000294933"/>
    </source>
</evidence>
<organism evidence="1 2">
    <name type="scientific">Rickenella mellea</name>
    <dbReference type="NCBI Taxonomy" id="50990"/>
    <lineage>
        <taxon>Eukaryota</taxon>
        <taxon>Fungi</taxon>
        <taxon>Dikarya</taxon>
        <taxon>Basidiomycota</taxon>
        <taxon>Agaricomycotina</taxon>
        <taxon>Agaricomycetes</taxon>
        <taxon>Hymenochaetales</taxon>
        <taxon>Rickenellaceae</taxon>
        <taxon>Rickenella</taxon>
    </lineage>
</organism>
<accession>A0A4Y7QAJ0</accession>
<dbReference type="PANTHER" id="PTHR38644:SF1">
    <property type="entry name" value="EXPRESSED PROTEIN"/>
    <property type="match status" value="1"/>
</dbReference>
<dbReference type="PANTHER" id="PTHR38644">
    <property type="entry name" value="EXPRESSED PROTEIN"/>
    <property type="match status" value="1"/>
</dbReference>
<evidence type="ECO:0000313" key="1">
    <source>
        <dbReference type="EMBL" id="TDL24248.1"/>
    </source>
</evidence>